<evidence type="ECO:0008006" key="3">
    <source>
        <dbReference type="Google" id="ProtNLM"/>
    </source>
</evidence>
<name>A0A3D8JA24_9HELI</name>
<dbReference type="Proteomes" id="UP000256695">
    <property type="component" value="Unassembled WGS sequence"/>
</dbReference>
<dbReference type="AlphaFoldDB" id="A0A3D8JA24"/>
<dbReference type="RefSeq" id="WP_115578632.1">
    <property type="nucleotide sequence ID" value="NZ_NXLX01000003.1"/>
</dbReference>
<keyword evidence="2" id="KW-1185">Reference proteome</keyword>
<evidence type="ECO:0000313" key="2">
    <source>
        <dbReference type="Proteomes" id="UP000256695"/>
    </source>
</evidence>
<sequence>MKKYFLLFSLGIFALSKDFNAEVINYTKIGFNNNAINLQDGTYPTDSFSVLYTSINYNKNLEHLFFGAGLAFGGIVFDSTKSDIKDGLAYKYLGYNTGFLGNQKASAQNTQNYFIKDLYIGYQDSHFKFSVGRFLFNNTDWLTGRHAGAEIHFFTHSYDFYAAISEKKSSYGGKWLKTYKFMNSSKIPTFVLGTKMNFDALKLDFYLQSHINLYYAFGIHTTYQTNFNTSNQDISSKSDFIGLYVYHTNQAQEKFSGYDMGSLPIYGAIDTKNPTLQGYLGRKVGHGGFSLGFKQTFGISSYNFGIQLYGNIGNPNEFIGRYGNPIGIDLNDNTIYDRGTANNAIFDYNSFSNIIFMDKKFPSCTIKVSNRFTTSKRNNEENFSVSASYKIEKNTTIGINLSLYLIETNAGYKIYKTYLTHSRWDDRSFASTYITHRF</sequence>
<comment type="caution">
    <text evidence="1">The sequence shown here is derived from an EMBL/GenBank/DDBJ whole genome shotgun (WGS) entry which is preliminary data.</text>
</comment>
<accession>A0A3D8JA24</accession>
<dbReference type="InterPro" id="IPR003678">
    <property type="entry name" value="Put_OMP"/>
</dbReference>
<evidence type="ECO:0000313" key="1">
    <source>
        <dbReference type="EMBL" id="RDU74337.1"/>
    </source>
</evidence>
<reference evidence="1 2" key="1">
    <citation type="submission" date="2018-04" db="EMBL/GenBank/DDBJ databases">
        <title>Novel Campyloabacter and Helicobacter Species and Strains.</title>
        <authorList>
            <person name="Mannion A.J."/>
            <person name="Shen Z."/>
            <person name="Fox J.G."/>
        </authorList>
    </citation>
    <scope>NUCLEOTIDE SEQUENCE [LARGE SCALE GENOMIC DNA]</scope>
    <source>
        <strain evidence="1 2">MIT 04-9362</strain>
    </source>
</reference>
<protein>
    <recommendedName>
        <fullName evidence="3">Outer membrane family protein</fullName>
    </recommendedName>
</protein>
<dbReference type="EMBL" id="NXLX01000003">
    <property type="protein sequence ID" value="RDU74337.1"/>
    <property type="molecule type" value="Genomic_DNA"/>
</dbReference>
<dbReference type="OrthoDB" id="5328533at2"/>
<dbReference type="Pfam" id="PF02521">
    <property type="entry name" value="HP_OMP_2"/>
    <property type="match status" value="1"/>
</dbReference>
<organism evidence="1 2">
    <name type="scientific">Helicobacter anseris</name>
    <dbReference type="NCBI Taxonomy" id="375926"/>
    <lineage>
        <taxon>Bacteria</taxon>
        <taxon>Pseudomonadati</taxon>
        <taxon>Campylobacterota</taxon>
        <taxon>Epsilonproteobacteria</taxon>
        <taxon>Campylobacterales</taxon>
        <taxon>Helicobacteraceae</taxon>
        <taxon>Helicobacter</taxon>
    </lineage>
</organism>
<gene>
    <name evidence="1" type="ORF">CQA57_02330</name>
</gene>
<proteinExistence type="predicted"/>